<evidence type="ECO:0000313" key="2">
    <source>
        <dbReference type="Proteomes" id="UP001176940"/>
    </source>
</evidence>
<accession>A0ABN9LNL6</accession>
<name>A0ABN9LNL6_9NEOB</name>
<keyword evidence="2" id="KW-1185">Reference proteome</keyword>
<comment type="caution">
    <text evidence="1">The sequence shown here is derived from an EMBL/GenBank/DDBJ whole genome shotgun (WGS) entry which is preliminary data.</text>
</comment>
<dbReference type="Proteomes" id="UP001176940">
    <property type="component" value="Unassembled WGS sequence"/>
</dbReference>
<organism evidence="1 2">
    <name type="scientific">Ranitomeya imitator</name>
    <name type="common">mimic poison frog</name>
    <dbReference type="NCBI Taxonomy" id="111125"/>
    <lineage>
        <taxon>Eukaryota</taxon>
        <taxon>Metazoa</taxon>
        <taxon>Chordata</taxon>
        <taxon>Craniata</taxon>
        <taxon>Vertebrata</taxon>
        <taxon>Euteleostomi</taxon>
        <taxon>Amphibia</taxon>
        <taxon>Batrachia</taxon>
        <taxon>Anura</taxon>
        <taxon>Neobatrachia</taxon>
        <taxon>Hyloidea</taxon>
        <taxon>Dendrobatidae</taxon>
        <taxon>Dendrobatinae</taxon>
        <taxon>Ranitomeya</taxon>
    </lineage>
</organism>
<reference evidence="1" key="1">
    <citation type="submission" date="2023-07" db="EMBL/GenBank/DDBJ databases">
        <authorList>
            <person name="Stuckert A."/>
        </authorList>
    </citation>
    <scope>NUCLEOTIDE SEQUENCE</scope>
</reference>
<dbReference type="EMBL" id="CAUEEQ010025645">
    <property type="protein sequence ID" value="CAJ0946636.1"/>
    <property type="molecule type" value="Genomic_DNA"/>
</dbReference>
<dbReference type="InterPro" id="IPR036875">
    <property type="entry name" value="Znf_CCHC_sf"/>
</dbReference>
<protein>
    <recommendedName>
        <fullName evidence="3">CCHC-type domain-containing protein</fullName>
    </recommendedName>
</protein>
<sequence length="132" mass="14668">MRTAWVTVRNGGSGEIIGGGLKIMVVVEEEEDVGNLIIQEDFSLFLHLFQTFVIVGGKSSHLSVDCKLQEDAIMDEVAILQRTARSQEKREHCCGNCVKLGHPIQDCDHGDEQQRYSCAQFGHIPSRKTAPK</sequence>
<gene>
    <name evidence="1" type="ORF">RIMI_LOCUS11374512</name>
</gene>
<evidence type="ECO:0000313" key="1">
    <source>
        <dbReference type="EMBL" id="CAJ0946636.1"/>
    </source>
</evidence>
<dbReference type="SUPFAM" id="SSF57756">
    <property type="entry name" value="Retrovirus zinc finger-like domains"/>
    <property type="match status" value="1"/>
</dbReference>
<evidence type="ECO:0008006" key="3">
    <source>
        <dbReference type="Google" id="ProtNLM"/>
    </source>
</evidence>
<proteinExistence type="predicted"/>